<dbReference type="OrthoDB" id="4224397at2759"/>
<dbReference type="EMBL" id="DS995905">
    <property type="protein sequence ID" value="EEA19892.1"/>
    <property type="molecule type" value="Genomic_DNA"/>
</dbReference>
<dbReference type="HOGENOM" id="CLU_045552_0_0_1"/>
<name>B6QU73_TALMQ</name>
<dbReference type="STRING" id="441960.B6QU73"/>
<protein>
    <submittedName>
        <fullName evidence="1">Uncharacterized protein</fullName>
    </submittedName>
</protein>
<dbReference type="AlphaFoldDB" id="B6QU73"/>
<dbReference type="Proteomes" id="UP000001294">
    <property type="component" value="Unassembled WGS sequence"/>
</dbReference>
<evidence type="ECO:0000313" key="1">
    <source>
        <dbReference type="EMBL" id="EEA19892.1"/>
    </source>
</evidence>
<keyword evidence="2" id="KW-1185">Reference proteome</keyword>
<sequence>MVRSKQTMFLPKCRWVSQQYWDNANQLAVLMVQKVMNTEEIREGGIDLEPNPEFALQVYSTLPLDSDHTALCGYLRREISSSPSMSFEIYSPQPDVFACVEHQRREIVYRKTKSLGEGFFPGIAKAVPNLLNQLPQGFLFVITSHSYRAGVCAPEYEAETGPLCVNFNSSFPLKTKADEHSRLLSVSPAIGYIPSAVEESDISPEREEIMVRTCRHISCPLHDLNDVLRRSHINDGGFDYGFDDDEGDPDSLSQPPAPEIIESWQLKANSYSHGDFSMQSPVEGAILITPKPANVEPDLHSQLLSIAQAFTASIIETLPRGKTIKFEFYSSSQSLSAILASHRDVMNARPELAVGAYNHESQTRIFPKHR</sequence>
<accession>B6QU73</accession>
<proteinExistence type="predicted"/>
<organism evidence="1 2">
    <name type="scientific">Talaromyces marneffei (strain ATCC 18224 / CBS 334.59 / QM 7333)</name>
    <name type="common">Penicillium marneffei</name>
    <dbReference type="NCBI Taxonomy" id="441960"/>
    <lineage>
        <taxon>Eukaryota</taxon>
        <taxon>Fungi</taxon>
        <taxon>Dikarya</taxon>
        <taxon>Ascomycota</taxon>
        <taxon>Pezizomycotina</taxon>
        <taxon>Eurotiomycetes</taxon>
        <taxon>Eurotiomycetidae</taxon>
        <taxon>Eurotiales</taxon>
        <taxon>Trichocomaceae</taxon>
        <taxon>Talaromyces</taxon>
        <taxon>Talaromyces sect. Talaromyces</taxon>
    </lineage>
</organism>
<reference evidence="2" key="1">
    <citation type="journal article" date="2015" name="Genome Announc.">
        <title>Genome sequence of the AIDS-associated pathogen Penicillium marneffei (ATCC18224) and its near taxonomic relative Talaromyces stipitatus (ATCC10500).</title>
        <authorList>
            <person name="Nierman W.C."/>
            <person name="Fedorova-Abrams N.D."/>
            <person name="Andrianopoulos A."/>
        </authorList>
    </citation>
    <scope>NUCLEOTIDE SEQUENCE [LARGE SCALE GENOMIC DNA]</scope>
    <source>
        <strain evidence="2">ATCC 18224 / CBS 334.59 / QM 7333</strain>
    </source>
</reference>
<gene>
    <name evidence="1" type="ORF">PMAA_006590</name>
</gene>
<evidence type="ECO:0000313" key="2">
    <source>
        <dbReference type="Proteomes" id="UP000001294"/>
    </source>
</evidence>
<dbReference type="PhylomeDB" id="B6QU73"/>
<dbReference type="VEuPathDB" id="FungiDB:PMAA_006590"/>